<dbReference type="AlphaFoldDB" id="A0A919YPC0"/>
<reference evidence="1" key="1">
    <citation type="submission" date="2021-03" db="EMBL/GenBank/DDBJ databases">
        <title>Antimicrobial resistance genes in bacteria isolated from Japanese honey, and their potential for conferring macrolide and lincosamide resistance in the American foulbrood pathogen Paenibacillus larvae.</title>
        <authorList>
            <person name="Okamoto M."/>
            <person name="Kumagai M."/>
            <person name="Kanamori H."/>
            <person name="Takamatsu D."/>
        </authorList>
    </citation>
    <scope>NUCLEOTIDE SEQUENCE</scope>
    <source>
        <strain evidence="1">J40TS1</strain>
    </source>
</reference>
<dbReference type="PANTHER" id="PTHR47197">
    <property type="entry name" value="PROTEIN NIRF"/>
    <property type="match status" value="1"/>
</dbReference>
<accession>A0A919YPC0</accession>
<gene>
    <name evidence="1" type="ORF">J40TS1_28320</name>
</gene>
<evidence type="ECO:0008006" key="3">
    <source>
        <dbReference type="Google" id="ProtNLM"/>
    </source>
</evidence>
<dbReference type="SUPFAM" id="SSF82171">
    <property type="entry name" value="DPP6 N-terminal domain-like"/>
    <property type="match status" value="1"/>
</dbReference>
<organism evidence="1 2">
    <name type="scientific">Paenibacillus montaniterrae</name>
    <dbReference type="NCBI Taxonomy" id="429341"/>
    <lineage>
        <taxon>Bacteria</taxon>
        <taxon>Bacillati</taxon>
        <taxon>Bacillota</taxon>
        <taxon>Bacilli</taxon>
        <taxon>Bacillales</taxon>
        <taxon>Paenibacillaceae</taxon>
        <taxon>Paenibacillus</taxon>
    </lineage>
</organism>
<evidence type="ECO:0000313" key="2">
    <source>
        <dbReference type="Proteomes" id="UP000683139"/>
    </source>
</evidence>
<dbReference type="EMBL" id="BOSE01000005">
    <property type="protein sequence ID" value="GIP17190.1"/>
    <property type="molecule type" value="Genomic_DNA"/>
</dbReference>
<keyword evidence="2" id="KW-1185">Reference proteome</keyword>
<sequence>MVTNYVYVAYQDYSGNAFLGFVDPDTNKPVASVPVGTTPPNLYPPLKVGVNPEGTRVYVSNSHLKTLFVINTVNPGIVTTIDLSSMKTSYPVEYILVTPDSLYVYLGYLNNTVAVVDAVSNQLLYSLDVSNGVKGMTTGAGHVFIATSGFGDATLQMIVDATPIGSQTITRNIFKHVSDLYGYPWPYGGPSQLAIVKGMGGDQIQSMNPLIIPGNGGSNNNGVGIYYSLVSNLTDSQVLTGPDIISPTVPVVLSNNTRYVTQTDGTYETPLPVLRMNGNQVIENLTPNISAQNCIAVSPDEKWVCVTFGDQFESSQGLVIYPVVPVGTSTPPGKVISFAQIQNGLAITSDSKYAYTLASDTRHFLNSVVLSTQTRRQQLFMGIIHSFVASYTPYTM</sequence>
<evidence type="ECO:0000313" key="1">
    <source>
        <dbReference type="EMBL" id="GIP17190.1"/>
    </source>
</evidence>
<proteinExistence type="predicted"/>
<protein>
    <recommendedName>
        <fullName evidence="3">YncE family protein</fullName>
    </recommendedName>
</protein>
<dbReference type="InterPro" id="IPR051200">
    <property type="entry name" value="Host-pathogen_enzymatic-act"/>
</dbReference>
<name>A0A919YPC0_9BACL</name>
<dbReference type="Proteomes" id="UP000683139">
    <property type="component" value="Unassembled WGS sequence"/>
</dbReference>
<dbReference type="PANTHER" id="PTHR47197:SF3">
    <property type="entry name" value="DIHYDRO-HEME D1 DEHYDROGENASE"/>
    <property type="match status" value="1"/>
</dbReference>
<dbReference type="InterPro" id="IPR015943">
    <property type="entry name" value="WD40/YVTN_repeat-like_dom_sf"/>
</dbReference>
<dbReference type="Gene3D" id="2.130.10.10">
    <property type="entry name" value="YVTN repeat-like/Quinoprotein amine dehydrogenase"/>
    <property type="match status" value="1"/>
</dbReference>
<comment type="caution">
    <text evidence="1">The sequence shown here is derived from an EMBL/GenBank/DDBJ whole genome shotgun (WGS) entry which is preliminary data.</text>
</comment>